<keyword evidence="3" id="KW-1185">Reference proteome</keyword>
<protein>
    <submittedName>
        <fullName evidence="2">Uncharacterized protein</fullName>
    </submittedName>
</protein>
<sequence>MPSARDASAHSRWEASPLSITDPTKAAPSLSEVQNANPATAATKASRRAQGWHSAVGGGAPPGAVGASHSNLDAKALGVGDPNSIIAATSSVHYRRSDVSDQGSPRPSTSRHGAARDYAVDFRQNMADFLTVMYGDKTVRGVVGSDGSEGAHPADGKVGPGESGIPVEPLAARRGPPPPTASSCGVPPRAKGPLTKRRPSLSGHRSQSDHIGTLVESLARAYSRRATSTRGEFQAATGTDDDHPITYSGTRQSSTCRATASPHLSHGNGVGTGCGHDSDEVSVFVSQAMGNILGPGGLRGQGAVSNLSLLSSLGLDKNFFNLMHFPTQSSMQHVTGEEDSDTMLVPMHVGEQAMFRSVGTRPNMNDISVSKSMRGVLSSSPHRCEKDVHLNNTLAPMRDSSEDPRQASRPLPPSSQRQALVHDKHTVDANAVMKTGVNQRGGSGSVGNAERPRVELCLSLDSKALGLAGGANDEDDSWGDAPASALAAVAVGGGSPAIVPSARSVLDCSRAPPNLTLQKALGALQDEEQLKRDVVMAVEHQLRGYIASLEQEERSKKSGGPADISGRREWGGEASASSPTATGSATVTPKVGGAGAVPRGCAALNSDVAPLMQNVIDFFQESTT</sequence>
<proteinExistence type="predicted"/>
<dbReference type="OrthoDB" id="273656at2759"/>
<feature type="region of interest" description="Disordered" evidence="1">
    <location>
        <begin position="1"/>
        <end position="79"/>
    </location>
</feature>
<dbReference type="GeneID" id="92511485"/>
<dbReference type="RefSeq" id="XP_067176252.1">
    <property type="nucleotide sequence ID" value="XM_067318973.1"/>
</dbReference>
<feature type="region of interest" description="Disordered" evidence="1">
    <location>
        <begin position="549"/>
        <end position="599"/>
    </location>
</feature>
<dbReference type="AlphaFoldDB" id="A0A836KMK3"/>
<feature type="region of interest" description="Disordered" evidence="1">
    <location>
        <begin position="91"/>
        <end position="113"/>
    </location>
</feature>
<evidence type="ECO:0000313" key="2">
    <source>
        <dbReference type="EMBL" id="KAG5471278.1"/>
    </source>
</evidence>
<dbReference type="Proteomes" id="UP000673552">
    <property type="component" value="Unassembled WGS sequence"/>
</dbReference>
<feature type="compositionally biased region" description="Low complexity" evidence="1">
    <location>
        <begin position="574"/>
        <end position="588"/>
    </location>
</feature>
<feature type="region of interest" description="Disordered" evidence="1">
    <location>
        <begin position="144"/>
        <end position="212"/>
    </location>
</feature>
<accession>A0A836KMK3</accession>
<name>A0A836KMK3_9TRYP</name>
<feature type="compositionally biased region" description="Polar residues" evidence="1">
    <location>
        <begin position="31"/>
        <end position="40"/>
    </location>
</feature>
<feature type="compositionally biased region" description="Polar residues" evidence="1">
    <location>
        <begin position="100"/>
        <end position="111"/>
    </location>
</feature>
<gene>
    <name evidence="2" type="ORF">LSCM1_01351</name>
</gene>
<comment type="caution">
    <text evidence="2">The sequence shown here is derived from an EMBL/GenBank/DDBJ whole genome shotgun (WGS) entry which is preliminary data.</text>
</comment>
<dbReference type="KEGG" id="lmat:92511485"/>
<feature type="region of interest" description="Disordered" evidence="1">
    <location>
        <begin position="394"/>
        <end position="419"/>
    </location>
</feature>
<evidence type="ECO:0000256" key="1">
    <source>
        <dbReference type="SAM" id="MobiDB-lite"/>
    </source>
</evidence>
<dbReference type="EMBL" id="JAFEUZ010000031">
    <property type="protein sequence ID" value="KAG5471278.1"/>
    <property type="molecule type" value="Genomic_DNA"/>
</dbReference>
<organism evidence="2 3">
    <name type="scientific">Leishmania martiniquensis</name>
    <dbReference type="NCBI Taxonomy" id="1580590"/>
    <lineage>
        <taxon>Eukaryota</taxon>
        <taxon>Discoba</taxon>
        <taxon>Euglenozoa</taxon>
        <taxon>Kinetoplastea</taxon>
        <taxon>Metakinetoplastina</taxon>
        <taxon>Trypanosomatida</taxon>
        <taxon>Trypanosomatidae</taxon>
        <taxon>Leishmaniinae</taxon>
        <taxon>Leishmania</taxon>
    </lineage>
</organism>
<feature type="region of interest" description="Disordered" evidence="1">
    <location>
        <begin position="226"/>
        <end position="260"/>
    </location>
</feature>
<feature type="compositionally biased region" description="Polar residues" evidence="1">
    <location>
        <begin position="247"/>
        <end position="258"/>
    </location>
</feature>
<reference evidence="3" key="1">
    <citation type="journal article" date="2021" name="Microbiol. Resour. Announc.">
        <title>LGAAP: Leishmaniinae Genome Assembly and Annotation Pipeline.</title>
        <authorList>
            <person name="Almutairi H."/>
            <person name="Urbaniak M.D."/>
            <person name="Bates M.D."/>
            <person name="Jariyapan N."/>
            <person name="Kwakye-Nuako G."/>
            <person name="Thomaz-Soccol V."/>
            <person name="Al-Salem W.S."/>
            <person name="Dillon R.J."/>
            <person name="Bates P.A."/>
            <person name="Gatherer D."/>
        </authorList>
    </citation>
    <scope>NUCLEOTIDE SEQUENCE [LARGE SCALE GENOMIC DNA]</scope>
</reference>
<reference evidence="3" key="2">
    <citation type="journal article" date="2021" name="Sci. Data">
        <title>Chromosome-scale genome sequencing, assembly and annotation of six genomes from subfamily Leishmaniinae.</title>
        <authorList>
            <person name="Almutairi H."/>
            <person name="Urbaniak M.D."/>
            <person name="Bates M.D."/>
            <person name="Jariyapan N."/>
            <person name="Kwakye-Nuako G."/>
            <person name="Thomaz Soccol V."/>
            <person name="Al-Salem W.S."/>
            <person name="Dillon R.J."/>
            <person name="Bates P.A."/>
            <person name="Gatherer D."/>
        </authorList>
    </citation>
    <scope>NUCLEOTIDE SEQUENCE [LARGE SCALE GENOMIC DNA]</scope>
</reference>
<evidence type="ECO:0000313" key="3">
    <source>
        <dbReference type="Proteomes" id="UP000673552"/>
    </source>
</evidence>